<dbReference type="Pfam" id="PF12000">
    <property type="entry name" value="Glyco_trans_4_3"/>
    <property type="match status" value="1"/>
</dbReference>
<reference evidence="4 5" key="1">
    <citation type="submission" date="2019-11" db="EMBL/GenBank/DDBJ databases">
        <title>Novel Deefgea species.</title>
        <authorList>
            <person name="Han J.-H."/>
        </authorList>
    </citation>
    <scope>NUCLEOTIDE SEQUENCE [LARGE SCALE GENOMIC DNA]</scope>
    <source>
        <strain evidence="4 5">LMG 24817</strain>
    </source>
</reference>
<keyword evidence="1" id="KW-0808">Transferase</keyword>
<dbReference type="PANTHER" id="PTHR46401:SF2">
    <property type="entry name" value="GLYCOSYLTRANSFERASE WBBK-RELATED"/>
    <property type="match status" value="1"/>
</dbReference>
<evidence type="ECO:0000256" key="1">
    <source>
        <dbReference type="ARBA" id="ARBA00022679"/>
    </source>
</evidence>
<evidence type="ECO:0000259" key="2">
    <source>
        <dbReference type="Pfam" id="PF00534"/>
    </source>
</evidence>
<keyword evidence="5" id="KW-1185">Reference proteome</keyword>
<evidence type="ECO:0000313" key="4">
    <source>
        <dbReference type="EMBL" id="MBM5570157.1"/>
    </source>
</evidence>
<dbReference type="PANTHER" id="PTHR46401">
    <property type="entry name" value="GLYCOSYLTRANSFERASE WBBK-RELATED"/>
    <property type="match status" value="1"/>
</dbReference>
<evidence type="ECO:0000259" key="3">
    <source>
        <dbReference type="Pfam" id="PF12000"/>
    </source>
</evidence>
<proteinExistence type="predicted"/>
<dbReference type="Proteomes" id="UP001195660">
    <property type="component" value="Unassembled WGS sequence"/>
</dbReference>
<accession>A0ABS2C7Z3</accession>
<dbReference type="SUPFAM" id="SSF53756">
    <property type="entry name" value="UDP-Glycosyltransferase/glycogen phosphorylase"/>
    <property type="match status" value="1"/>
</dbReference>
<protein>
    <submittedName>
        <fullName evidence="4">Glycosyltransferase</fullName>
    </submittedName>
</protein>
<dbReference type="Gene3D" id="3.40.50.2000">
    <property type="entry name" value="Glycogen Phosphorylase B"/>
    <property type="match status" value="1"/>
</dbReference>
<comment type="caution">
    <text evidence="4">The sequence shown here is derived from an EMBL/GenBank/DDBJ whole genome shotgun (WGS) entry which is preliminary data.</text>
</comment>
<dbReference type="RefSeq" id="WP_203569472.1">
    <property type="nucleotide sequence ID" value="NZ_WOFE01000001.1"/>
</dbReference>
<gene>
    <name evidence="4" type="ORF">GM173_01020</name>
</gene>
<dbReference type="CDD" id="cd03818">
    <property type="entry name" value="GT4_ExpC-like"/>
    <property type="match status" value="1"/>
</dbReference>
<dbReference type="InterPro" id="IPR022623">
    <property type="entry name" value="Glyco_trans_4"/>
</dbReference>
<dbReference type="InterPro" id="IPR001296">
    <property type="entry name" value="Glyco_trans_1"/>
</dbReference>
<sequence length="410" mass="46581">MNIIFIHQNFPGQYKNIAAFLSASPNNQVLAIGDRKNIHTQDPRLQYGLYGTPSPVHNDIHPWLAPLANHTQRGIAAARVLRTIKTKGFKPDLIFGHLGWGDCMFVKDEFPDVPFIGFLEFFYNAQGADCNFDPEFPSSSELSHNLRLKNATQLVSLPLMDSAISPTHWQAKQYPHFIREQINIIHEGINTTIIKPAEQPVSLQILSKGLQLTQDNEIVTFVNRNMEPYRGFHTFMRALPDFLQQRPNAHVLIVGGDNVSYGTPPKNAKTWREALLNEVGNQIDSSRVHFLGKIPYADYLKILQLSTVHVYLTYPFVLSWSMLEAMSAGCFVIGSNTGPVTEVIQDGINGWLTDFFDSQTLAKKMAHAIEYRRELQPLRQAARQTIIEKYDLHTRCLPQYIELINKTIKK</sequence>
<feature type="domain" description="Glycosyl transferase family 1" evidence="2">
    <location>
        <begin position="211"/>
        <end position="384"/>
    </location>
</feature>
<name>A0ABS2C7Z3_9NEIS</name>
<evidence type="ECO:0000313" key="5">
    <source>
        <dbReference type="Proteomes" id="UP001195660"/>
    </source>
</evidence>
<dbReference type="EMBL" id="WOFE01000001">
    <property type="protein sequence ID" value="MBM5570157.1"/>
    <property type="molecule type" value="Genomic_DNA"/>
</dbReference>
<dbReference type="Pfam" id="PF00534">
    <property type="entry name" value="Glycos_transf_1"/>
    <property type="match status" value="1"/>
</dbReference>
<organism evidence="4 5">
    <name type="scientific">Deefgea chitinilytica</name>
    <dbReference type="NCBI Taxonomy" id="570276"/>
    <lineage>
        <taxon>Bacteria</taxon>
        <taxon>Pseudomonadati</taxon>
        <taxon>Pseudomonadota</taxon>
        <taxon>Betaproteobacteria</taxon>
        <taxon>Neisseriales</taxon>
        <taxon>Chitinibacteraceae</taxon>
        <taxon>Deefgea</taxon>
    </lineage>
</organism>
<feature type="domain" description="Glycosyl transferase family 4" evidence="3">
    <location>
        <begin position="26"/>
        <end position="193"/>
    </location>
</feature>